<protein>
    <submittedName>
        <fullName evidence="1">Uncharacterized protein</fullName>
    </submittedName>
</protein>
<accession>A0A6V8LG38</accession>
<reference evidence="1 2" key="2">
    <citation type="submission" date="2020-03" db="EMBL/GenBank/DDBJ databases">
        <authorList>
            <person name="Ichikawa N."/>
            <person name="Kimura A."/>
            <person name="Kitahashi Y."/>
            <person name="Uohara A."/>
        </authorList>
    </citation>
    <scope>NUCLEOTIDE SEQUENCE [LARGE SCALE GENOMIC DNA]</scope>
    <source>
        <strain evidence="1 2">NBRC 108638</strain>
    </source>
</reference>
<evidence type="ECO:0000313" key="2">
    <source>
        <dbReference type="Proteomes" id="UP000482960"/>
    </source>
</evidence>
<proteinExistence type="predicted"/>
<gene>
    <name evidence="1" type="ORF">Prum_066690</name>
</gene>
<keyword evidence="2" id="KW-1185">Reference proteome</keyword>
<reference evidence="1 2" key="1">
    <citation type="submission" date="2020-03" db="EMBL/GenBank/DDBJ databases">
        <title>Whole genome shotgun sequence of Phytohabitans rumicis NBRC 108638.</title>
        <authorList>
            <person name="Komaki H."/>
            <person name="Tamura T."/>
        </authorList>
    </citation>
    <scope>NUCLEOTIDE SEQUENCE [LARGE SCALE GENOMIC DNA]</scope>
    <source>
        <strain evidence="1 2">NBRC 108638</strain>
    </source>
</reference>
<dbReference type="RefSeq" id="WP_173079759.1">
    <property type="nucleotide sequence ID" value="NZ_BAABJB010000005.1"/>
</dbReference>
<evidence type="ECO:0000313" key="1">
    <source>
        <dbReference type="EMBL" id="GFJ93027.1"/>
    </source>
</evidence>
<dbReference type="Proteomes" id="UP000482960">
    <property type="component" value="Unassembled WGS sequence"/>
</dbReference>
<comment type="caution">
    <text evidence="1">The sequence shown here is derived from an EMBL/GenBank/DDBJ whole genome shotgun (WGS) entry which is preliminary data.</text>
</comment>
<dbReference type="EMBL" id="BLPG01000001">
    <property type="protein sequence ID" value="GFJ93027.1"/>
    <property type="molecule type" value="Genomic_DNA"/>
</dbReference>
<dbReference type="AlphaFoldDB" id="A0A6V8LG38"/>
<sequence length="61" mass="6100">MKTDAVSPARVVAALVLPLVAALALGGSAGLRVGPTDTSAIVIADGKYPEDGNNPENQGRN</sequence>
<organism evidence="1 2">
    <name type="scientific">Phytohabitans rumicis</name>
    <dbReference type="NCBI Taxonomy" id="1076125"/>
    <lineage>
        <taxon>Bacteria</taxon>
        <taxon>Bacillati</taxon>
        <taxon>Actinomycetota</taxon>
        <taxon>Actinomycetes</taxon>
        <taxon>Micromonosporales</taxon>
        <taxon>Micromonosporaceae</taxon>
    </lineage>
</organism>
<name>A0A6V8LG38_9ACTN</name>